<proteinExistence type="predicted"/>
<dbReference type="RefSeq" id="WP_058243294.1">
    <property type="nucleotide sequence ID" value="NZ_CYSB01000005.1"/>
</dbReference>
<feature type="compositionally biased region" description="Polar residues" evidence="1">
    <location>
        <begin position="281"/>
        <end position="291"/>
    </location>
</feature>
<name>A0A0N7LUC7_9RHOB</name>
<evidence type="ECO:0000313" key="3">
    <source>
        <dbReference type="EMBL" id="CUH63130.1"/>
    </source>
</evidence>
<evidence type="ECO:0000313" key="6">
    <source>
        <dbReference type="Proteomes" id="UP000051887"/>
    </source>
</evidence>
<keyword evidence="4" id="KW-0808">Transferase</keyword>
<feature type="region of interest" description="Disordered" evidence="1">
    <location>
        <begin position="281"/>
        <end position="302"/>
    </location>
</feature>
<dbReference type="GO" id="GO:0016740">
    <property type="term" value="F:transferase activity"/>
    <property type="evidence" value="ECO:0007669"/>
    <property type="project" value="UniProtKB-KW"/>
</dbReference>
<sequence>MDASVDPKTVTKHPGVMVSVVSLTRATDRRALVAEQFAHANVDAQFFDATDGVVTPEALSAFDDFGPWGPMEMHAKACTHSHIQALRAFLSTDESYCLMLEDDVFLSEDLGAWLADMSWWPNDADVVKIERWLDDRLIVLLAPNGATHLGRCISRLRSRHSGTAGYLVSRTGAQKIVAHDNRNVPIDHNLFNGAVSPLARKLVTYQVSPALSVQGNLPPQTKGDGGAAAPMHAPKPSPWMGKQRKALLHGWHEAKVLPKYLLLWALGRVQPSKIAWQDKASISSQNTTQGTAGPIGAAGPSN</sequence>
<dbReference type="Proteomes" id="UP000051887">
    <property type="component" value="Unassembled WGS sequence"/>
</dbReference>
<dbReference type="AlphaFoldDB" id="A0A0N7LUC7"/>
<evidence type="ECO:0000259" key="2">
    <source>
        <dbReference type="Pfam" id="PF01755"/>
    </source>
</evidence>
<organism evidence="4 6">
    <name type="scientific">Thalassovita autumnalis</name>
    <dbReference type="NCBI Taxonomy" id="2072972"/>
    <lineage>
        <taxon>Bacteria</taxon>
        <taxon>Pseudomonadati</taxon>
        <taxon>Pseudomonadota</taxon>
        <taxon>Alphaproteobacteria</taxon>
        <taxon>Rhodobacterales</taxon>
        <taxon>Roseobacteraceae</taxon>
        <taxon>Thalassovita</taxon>
    </lineage>
</organism>
<protein>
    <submittedName>
        <fullName evidence="4">Lipooligosaccharide biosynthesis protein lex-1</fullName>
        <ecNumber evidence="4">2.-.-.-</ecNumber>
    </submittedName>
</protein>
<evidence type="ECO:0000313" key="5">
    <source>
        <dbReference type="Proteomes" id="UP000051086"/>
    </source>
</evidence>
<dbReference type="OrthoDB" id="259382at2"/>
<dbReference type="EMBL" id="CYSC01000027">
    <property type="protein sequence ID" value="CUH72060.1"/>
    <property type="molecule type" value="Genomic_DNA"/>
</dbReference>
<evidence type="ECO:0000256" key="1">
    <source>
        <dbReference type="SAM" id="MobiDB-lite"/>
    </source>
</evidence>
<reference evidence="3 5" key="2">
    <citation type="submission" date="2015-09" db="EMBL/GenBank/DDBJ databases">
        <authorList>
            <person name="Rodrigo-Torres L."/>
            <person name="Arahal D.R."/>
        </authorList>
    </citation>
    <scope>NUCLEOTIDE SEQUENCE [LARGE SCALE GENOMIC DNA]</scope>
    <source>
        <strain evidence="3 5">CECT 5118</strain>
    </source>
</reference>
<dbReference type="CDD" id="cd06532">
    <property type="entry name" value="Glyco_transf_25"/>
    <property type="match status" value="1"/>
</dbReference>
<dbReference type="EC" id="2.-.-.-" evidence="4"/>
<feature type="domain" description="Glycosyl transferase family 25" evidence="2">
    <location>
        <begin position="20"/>
        <end position="188"/>
    </location>
</feature>
<dbReference type="Pfam" id="PF01755">
    <property type="entry name" value="Glyco_transf_25"/>
    <property type="match status" value="1"/>
</dbReference>
<feature type="region of interest" description="Disordered" evidence="1">
    <location>
        <begin position="214"/>
        <end position="241"/>
    </location>
</feature>
<dbReference type="Proteomes" id="UP000051086">
    <property type="component" value="Unassembled WGS sequence"/>
</dbReference>
<accession>A0A0N7LUC7</accession>
<evidence type="ECO:0000313" key="4">
    <source>
        <dbReference type="EMBL" id="CUH72060.1"/>
    </source>
</evidence>
<gene>
    <name evidence="4" type="primary">lex1</name>
    <name evidence="3" type="ORF">TL5118_00335</name>
    <name evidence="4" type="ORF">TL5120_01856</name>
</gene>
<dbReference type="InterPro" id="IPR002654">
    <property type="entry name" value="Glyco_trans_25"/>
</dbReference>
<reference evidence="4 6" key="1">
    <citation type="submission" date="2015-09" db="EMBL/GenBank/DDBJ databases">
        <authorList>
            <consortium name="Swine Surveillance"/>
        </authorList>
    </citation>
    <scope>NUCLEOTIDE SEQUENCE [LARGE SCALE GENOMIC DNA]</scope>
    <source>
        <strain evidence="4 6">5120</strain>
    </source>
</reference>
<keyword evidence="5" id="KW-1185">Reference proteome</keyword>
<dbReference type="EMBL" id="CYSB01000005">
    <property type="protein sequence ID" value="CUH63130.1"/>
    <property type="molecule type" value="Genomic_DNA"/>
</dbReference>